<feature type="compositionally biased region" description="Acidic residues" evidence="5">
    <location>
        <begin position="154"/>
        <end position="164"/>
    </location>
</feature>
<name>A0A9P8YDQ5_9PEZI</name>
<dbReference type="GO" id="GO:0071821">
    <property type="term" value="C:FANCM-MHF complex"/>
    <property type="evidence" value="ECO:0007669"/>
    <property type="project" value="TreeGrafter"/>
</dbReference>
<evidence type="ECO:0000256" key="2">
    <source>
        <dbReference type="ARBA" id="ARBA00004286"/>
    </source>
</evidence>
<dbReference type="Gene3D" id="1.10.20.10">
    <property type="entry name" value="Histone, subunit A"/>
    <property type="match status" value="1"/>
</dbReference>
<dbReference type="PANTHER" id="PTHR22980">
    <property type="entry name" value="CORTISTATIN"/>
    <property type="match status" value="1"/>
</dbReference>
<evidence type="ECO:0000256" key="5">
    <source>
        <dbReference type="SAM" id="MobiDB-lite"/>
    </source>
</evidence>
<keyword evidence="8" id="KW-1185">Reference proteome</keyword>
<dbReference type="CDD" id="cd22920">
    <property type="entry name" value="HFD_CENP-T"/>
    <property type="match status" value="1"/>
</dbReference>
<feature type="compositionally biased region" description="Polar residues" evidence="5">
    <location>
        <begin position="45"/>
        <end position="55"/>
    </location>
</feature>
<organism evidence="7 8">
    <name type="scientific">Microdochium trichocladiopsis</name>
    <dbReference type="NCBI Taxonomy" id="1682393"/>
    <lineage>
        <taxon>Eukaryota</taxon>
        <taxon>Fungi</taxon>
        <taxon>Dikarya</taxon>
        <taxon>Ascomycota</taxon>
        <taxon>Pezizomycotina</taxon>
        <taxon>Sordariomycetes</taxon>
        <taxon>Xylariomycetidae</taxon>
        <taxon>Xylariales</taxon>
        <taxon>Microdochiaceae</taxon>
        <taxon>Microdochium</taxon>
    </lineage>
</organism>
<comment type="subcellular location">
    <subcellularLocation>
        <location evidence="2">Chromosome</location>
    </subcellularLocation>
    <subcellularLocation>
        <location evidence="1">Nucleus</location>
    </subcellularLocation>
</comment>
<evidence type="ECO:0000259" key="6">
    <source>
        <dbReference type="Pfam" id="PF15511"/>
    </source>
</evidence>
<dbReference type="GO" id="GO:0005694">
    <property type="term" value="C:chromosome"/>
    <property type="evidence" value="ECO:0007669"/>
    <property type="project" value="UniProtKB-SubCell"/>
</dbReference>
<feature type="compositionally biased region" description="Basic and acidic residues" evidence="5">
    <location>
        <begin position="59"/>
        <end position="68"/>
    </location>
</feature>
<feature type="region of interest" description="Disordered" evidence="5">
    <location>
        <begin position="290"/>
        <end position="368"/>
    </location>
</feature>
<dbReference type="AlphaFoldDB" id="A0A9P8YDQ5"/>
<keyword evidence="3" id="KW-0158">Chromosome</keyword>
<feature type="domain" description="CENP-T/Histone H4 histone fold" evidence="6">
    <location>
        <begin position="418"/>
        <end position="494"/>
    </location>
</feature>
<keyword evidence="4" id="KW-0539">Nucleus</keyword>
<comment type="caution">
    <text evidence="7">The sequence shown here is derived from an EMBL/GenBank/DDBJ whole genome shotgun (WGS) entry which is preliminary data.</text>
</comment>
<dbReference type="GeneID" id="70185889"/>
<accession>A0A9P8YDQ5</accession>
<sequence length="531" mass="59579">MSSPEPEPTPRNNRLAPLNTPRAIATPRRRGISIEPGSAYLSASARRNFQANTPHAQAARREIDERRRTLFTPGRSHRRSLRDQRETPRDILRNLSIALGPRTERIRYSSSISSVASPEDTTPRRDTLGSLAGAYDDDDDDFPIQRPRLSLPIDNDDDDEDDDDFKARRPRISILEEEEYTSASIEAPRRVSRLDQMSPFDPRRYSAMSGPEVIQSPAENTIGIDSAFFPPVGALDDDTGNVVMDEEEIQRDDDVRRQTLFAARDSDFPPIEIPDIGAEETTFIMQPLQSSPVRAGVEESVADVQDDQGPYDDDIPLGIGSDYGGYSSDGNEPMPMPDYDDYDQQQDNHDENEEQEEDQTRPIDEDLGEVDITRTTNFDETIATARGDAELLDRYKRDTVAPIARLKPGKKTKKISRHGIEYPSLPQGVVKRLATTFAKNAGISKAKITGDTLAAIMQASDWFFEQLGDDLAAYAKHAGRKTIDESDMLTLMRRHLPRELLQEIRMPVPVPVRSSRKTAANRRGNDDEEVT</sequence>
<dbReference type="SUPFAM" id="SSF47113">
    <property type="entry name" value="Histone-fold"/>
    <property type="match status" value="1"/>
</dbReference>
<dbReference type="Proteomes" id="UP000756346">
    <property type="component" value="Unassembled WGS sequence"/>
</dbReference>
<dbReference type="EMBL" id="JAGTJQ010000002">
    <property type="protein sequence ID" value="KAH7037116.1"/>
    <property type="molecule type" value="Genomic_DNA"/>
</dbReference>
<dbReference type="GO" id="GO:0003682">
    <property type="term" value="F:chromatin binding"/>
    <property type="evidence" value="ECO:0007669"/>
    <property type="project" value="TreeGrafter"/>
</dbReference>
<dbReference type="PANTHER" id="PTHR22980:SF5">
    <property type="entry name" value="CENP-T_HISTONE H4 HISTONE FOLD DOMAIN-CONTAINING PROTEIN"/>
    <property type="match status" value="1"/>
</dbReference>
<dbReference type="OrthoDB" id="10071681at2759"/>
<feature type="region of interest" description="Disordered" evidence="5">
    <location>
        <begin position="1"/>
        <end position="87"/>
    </location>
</feature>
<evidence type="ECO:0000256" key="1">
    <source>
        <dbReference type="ARBA" id="ARBA00004123"/>
    </source>
</evidence>
<dbReference type="GO" id="GO:0046982">
    <property type="term" value="F:protein heterodimerization activity"/>
    <property type="evidence" value="ECO:0007669"/>
    <property type="project" value="InterPro"/>
</dbReference>
<protein>
    <submittedName>
        <fullName evidence="7">Centromere kinetochore component CENP-T-domain-containing protein</fullName>
    </submittedName>
</protein>
<feature type="compositionally biased region" description="Acidic residues" evidence="5">
    <location>
        <begin position="338"/>
        <end position="357"/>
    </location>
</feature>
<feature type="region of interest" description="Disordered" evidence="5">
    <location>
        <begin position="511"/>
        <end position="531"/>
    </location>
</feature>
<evidence type="ECO:0000313" key="7">
    <source>
        <dbReference type="EMBL" id="KAH7037116.1"/>
    </source>
</evidence>
<feature type="compositionally biased region" description="Acidic residues" evidence="5">
    <location>
        <begin position="300"/>
        <end position="315"/>
    </location>
</feature>
<dbReference type="InterPro" id="IPR009072">
    <property type="entry name" value="Histone-fold"/>
</dbReference>
<dbReference type="Pfam" id="PF15511">
    <property type="entry name" value="CENP-T_C"/>
    <property type="match status" value="1"/>
</dbReference>
<dbReference type="GO" id="GO:0000712">
    <property type="term" value="P:resolution of meiotic recombination intermediates"/>
    <property type="evidence" value="ECO:0007669"/>
    <property type="project" value="TreeGrafter"/>
</dbReference>
<gene>
    <name evidence="7" type="ORF">B0I36DRAFT_345280</name>
</gene>
<reference evidence="7" key="1">
    <citation type="journal article" date="2021" name="Nat. Commun.">
        <title>Genetic determinants of endophytism in the Arabidopsis root mycobiome.</title>
        <authorList>
            <person name="Mesny F."/>
            <person name="Miyauchi S."/>
            <person name="Thiergart T."/>
            <person name="Pickel B."/>
            <person name="Atanasova L."/>
            <person name="Karlsson M."/>
            <person name="Huettel B."/>
            <person name="Barry K.W."/>
            <person name="Haridas S."/>
            <person name="Chen C."/>
            <person name="Bauer D."/>
            <person name="Andreopoulos W."/>
            <person name="Pangilinan J."/>
            <person name="LaButti K."/>
            <person name="Riley R."/>
            <person name="Lipzen A."/>
            <person name="Clum A."/>
            <person name="Drula E."/>
            <person name="Henrissat B."/>
            <person name="Kohler A."/>
            <person name="Grigoriev I.V."/>
            <person name="Martin F.M."/>
            <person name="Hacquard S."/>
        </authorList>
    </citation>
    <scope>NUCLEOTIDE SEQUENCE</scope>
    <source>
        <strain evidence="7">MPI-CAGE-CH-0230</strain>
    </source>
</reference>
<dbReference type="GO" id="GO:0031297">
    <property type="term" value="P:replication fork processing"/>
    <property type="evidence" value="ECO:0007669"/>
    <property type="project" value="TreeGrafter"/>
</dbReference>
<proteinExistence type="predicted"/>
<evidence type="ECO:0000313" key="8">
    <source>
        <dbReference type="Proteomes" id="UP000756346"/>
    </source>
</evidence>
<evidence type="ECO:0000256" key="4">
    <source>
        <dbReference type="ARBA" id="ARBA00023242"/>
    </source>
</evidence>
<evidence type="ECO:0000256" key="3">
    <source>
        <dbReference type="ARBA" id="ARBA00022454"/>
    </source>
</evidence>
<dbReference type="RefSeq" id="XP_046016237.1">
    <property type="nucleotide sequence ID" value="XM_046156343.1"/>
</dbReference>
<feature type="region of interest" description="Disordered" evidence="5">
    <location>
        <begin position="108"/>
        <end position="170"/>
    </location>
</feature>
<dbReference type="InterPro" id="IPR035425">
    <property type="entry name" value="CENP-T/H4_C"/>
</dbReference>